<feature type="domain" description="RmlD-like substrate binding" evidence="7">
    <location>
        <begin position="1"/>
        <end position="276"/>
    </location>
</feature>
<dbReference type="Pfam" id="PF04321">
    <property type="entry name" value="RmlD_sub_bind"/>
    <property type="match status" value="1"/>
</dbReference>
<evidence type="ECO:0000256" key="5">
    <source>
        <dbReference type="ARBA" id="ARBA00048200"/>
    </source>
</evidence>
<evidence type="ECO:0000256" key="3">
    <source>
        <dbReference type="ARBA" id="ARBA00012929"/>
    </source>
</evidence>
<dbReference type="NCBIfam" id="TIGR01214">
    <property type="entry name" value="rmlD"/>
    <property type="match status" value="1"/>
</dbReference>
<comment type="cofactor">
    <cofactor evidence="6">
        <name>Mg(2+)</name>
        <dbReference type="ChEBI" id="CHEBI:18420"/>
    </cofactor>
    <text evidence="6">Binds 1 Mg(2+) ion per monomer.</text>
</comment>
<sequence length="282" mass="30664">MNVLLTGADGQLGTALLETQPHGANITGITESDCDFRDPDAIDAALSRYLPDIVINTAAYTAVDAAETDVDCARQINSEAVLAITTSLPGKLVHVSTDFVFDGLQTRPYHPDDARAPLSVYGRTKAEGENHLRAGDLLVRTSWLYSARGRNFVRTMLQLMGREDRLRVVCDQIGGPTWAVSLAETIWGLIAKGASGTFHHCDAGVASWYDFAVAVQEEALGLGILENAIPIVPIASEKFPTAAKRPNFSVLDCSATRTLLEDGHTHWRTNLRRMLQVERGYG</sequence>
<evidence type="ECO:0000259" key="7">
    <source>
        <dbReference type="Pfam" id="PF04321"/>
    </source>
</evidence>
<comment type="function">
    <text evidence="6">Catalyzes the reduction of dTDP-6-deoxy-L-lyxo-4-hexulose to yield dTDP-L-rhamnose.</text>
</comment>
<dbReference type="GO" id="GO:0019305">
    <property type="term" value="P:dTDP-rhamnose biosynthetic process"/>
    <property type="evidence" value="ECO:0007669"/>
    <property type="project" value="UniProtKB-UniPathway"/>
</dbReference>
<dbReference type="GO" id="GO:0005829">
    <property type="term" value="C:cytosol"/>
    <property type="evidence" value="ECO:0007669"/>
    <property type="project" value="TreeGrafter"/>
</dbReference>
<dbReference type="SUPFAM" id="SSF51735">
    <property type="entry name" value="NAD(P)-binding Rossmann-fold domains"/>
    <property type="match status" value="1"/>
</dbReference>
<evidence type="ECO:0000313" key="9">
    <source>
        <dbReference type="Proteomes" id="UP000285232"/>
    </source>
</evidence>
<evidence type="ECO:0000256" key="4">
    <source>
        <dbReference type="ARBA" id="ARBA00017099"/>
    </source>
</evidence>
<protein>
    <recommendedName>
        <fullName evidence="4 6">dTDP-4-dehydrorhamnose reductase</fullName>
        <ecNumber evidence="3 6">1.1.1.133</ecNumber>
    </recommendedName>
</protein>
<dbReference type="EC" id="1.1.1.133" evidence="3 6"/>
<dbReference type="InterPro" id="IPR005913">
    <property type="entry name" value="dTDP_dehydrorham_reduct"/>
</dbReference>
<organism evidence="8 9">
    <name type="scientific">Aurantiacibacter aquimixticola</name>
    <dbReference type="NCBI Taxonomy" id="1958945"/>
    <lineage>
        <taxon>Bacteria</taxon>
        <taxon>Pseudomonadati</taxon>
        <taxon>Pseudomonadota</taxon>
        <taxon>Alphaproteobacteria</taxon>
        <taxon>Sphingomonadales</taxon>
        <taxon>Erythrobacteraceae</taxon>
        <taxon>Aurantiacibacter</taxon>
    </lineage>
</organism>
<dbReference type="Gene3D" id="3.90.25.10">
    <property type="entry name" value="UDP-galactose 4-epimerase, domain 1"/>
    <property type="match status" value="1"/>
</dbReference>
<dbReference type="InterPro" id="IPR036291">
    <property type="entry name" value="NAD(P)-bd_dom_sf"/>
</dbReference>
<accession>A0A419RUJ4</accession>
<dbReference type="UniPathway" id="UPA00124"/>
<dbReference type="AlphaFoldDB" id="A0A419RUJ4"/>
<gene>
    <name evidence="8" type="primary">rfbD</name>
    <name evidence="8" type="ORF">D6201_08860</name>
</gene>
<evidence type="ECO:0000313" key="8">
    <source>
        <dbReference type="EMBL" id="RJY09452.1"/>
    </source>
</evidence>
<proteinExistence type="inferred from homology"/>
<dbReference type="Gene3D" id="3.40.50.720">
    <property type="entry name" value="NAD(P)-binding Rossmann-like Domain"/>
    <property type="match status" value="1"/>
</dbReference>
<comment type="similarity">
    <text evidence="2 6">Belongs to the dTDP-4-dehydrorhamnose reductase family.</text>
</comment>
<comment type="caution">
    <text evidence="8">The sequence shown here is derived from an EMBL/GenBank/DDBJ whole genome shotgun (WGS) entry which is preliminary data.</text>
</comment>
<dbReference type="PANTHER" id="PTHR10491">
    <property type="entry name" value="DTDP-4-DEHYDRORHAMNOSE REDUCTASE"/>
    <property type="match status" value="1"/>
</dbReference>
<keyword evidence="6 8" id="KW-0560">Oxidoreductase</keyword>
<dbReference type="GO" id="GO:0008831">
    <property type="term" value="F:dTDP-4-dehydrorhamnose reductase activity"/>
    <property type="evidence" value="ECO:0007669"/>
    <property type="project" value="UniProtKB-EC"/>
</dbReference>
<dbReference type="InterPro" id="IPR029903">
    <property type="entry name" value="RmlD-like-bd"/>
</dbReference>
<dbReference type="EMBL" id="RAHX01000001">
    <property type="protein sequence ID" value="RJY09452.1"/>
    <property type="molecule type" value="Genomic_DNA"/>
</dbReference>
<reference evidence="8 9" key="1">
    <citation type="journal article" date="2017" name="Int. J. Syst. Evol. Microbiol.">
        <title>Erythrobacter aquimixticola sp. nov., isolated from the junction between the ocean and a freshwater spring.</title>
        <authorList>
            <person name="Park S."/>
            <person name="Jung Y.T."/>
            <person name="Choi S.J."/>
            <person name="Yoon J.H."/>
        </authorList>
    </citation>
    <scope>NUCLEOTIDE SEQUENCE [LARGE SCALE GENOMIC DNA]</scope>
    <source>
        <strain evidence="8 9">JSSK-14</strain>
    </source>
</reference>
<dbReference type="RefSeq" id="WP_120048461.1">
    <property type="nucleotide sequence ID" value="NZ_RAHX01000001.1"/>
</dbReference>
<comment type="pathway">
    <text evidence="1 6">Carbohydrate biosynthesis; dTDP-L-rhamnose biosynthesis.</text>
</comment>
<dbReference type="PANTHER" id="PTHR10491:SF4">
    <property type="entry name" value="METHIONINE ADENOSYLTRANSFERASE 2 SUBUNIT BETA"/>
    <property type="match status" value="1"/>
</dbReference>
<evidence type="ECO:0000256" key="1">
    <source>
        <dbReference type="ARBA" id="ARBA00004781"/>
    </source>
</evidence>
<evidence type="ECO:0000256" key="2">
    <source>
        <dbReference type="ARBA" id="ARBA00010944"/>
    </source>
</evidence>
<evidence type="ECO:0000256" key="6">
    <source>
        <dbReference type="RuleBase" id="RU364082"/>
    </source>
</evidence>
<dbReference type="OrthoDB" id="9803892at2"/>
<keyword evidence="6" id="KW-0521">NADP</keyword>
<name>A0A419RUJ4_9SPHN</name>
<keyword evidence="9" id="KW-1185">Reference proteome</keyword>
<dbReference type="Proteomes" id="UP000285232">
    <property type="component" value="Unassembled WGS sequence"/>
</dbReference>
<dbReference type="CDD" id="cd05254">
    <property type="entry name" value="dTDP_HR_like_SDR_e"/>
    <property type="match status" value="1"/>
</dbReference>
<comment type="catalytic activity">
    <reaction evidence="5 6">
        <text>dTDP-beta-L-rhamnose + NADP(+) = dTDP-4-dehydro-beta-L-rhamnose + NADPH + H(+)</text>
        <dbReference type="Rhea" id="RHEA:21796"/>
        <dbReference type="ChEBI" id="CHEBI:15378"/>
        <dbReference type="ChEBI" id="CHEBI:57510"/>
        <dbReference type="ChEBI" id="CHEBI:57783"/>
        <dbReference type="ChEBI" id="CHEBI:58349"/>
        <dbReference type="ChEBI" id="CHEBI:62830"/>
        <dbReference type="EC" id="1.1.1.133"/>
    </reaction>
</comment>